<keyword evidence="10 15" id="KW-0472">Membrane</keyword>
<feature type="region of interest" description="Disordered" evidence="14">
    <location>
        <begin position="1277"/>
        <end position="1301"/>
    </location>
</feature>
<keyword evidence="5 15" id="KW-0812">Transmembrane</keyword>
<dbReference type="Pfam" id="PF13855">
    <property type="entry name" value="LRR_8"/>
    <property type="match status" value="4"/>
</dbReference>
<dbReference type="FunFam" id="3.80.10.10:FF:000770">
    <property type="entry name" value="Uncharacterized protein"/>
    <property type="match status" value="1"/>
</dbReference>
<keyword evidence="18" id="KW-1185">Reference proteome</keyword>
<feature type="compositionally biased region" description="Low complexity" evidence="14">
    <location>
        <begin position="1551"/>
        <end position="1561"/>
    </location>
</feature>
<feature type="region of interest" description="Disordered" evidence="14">
    <location>
        <begin position="989"/>
        <end position="1017"/>
    </location>
</feature>
<proteinExistence type="inferred from homology"/>
<dbReference type="InterPro" id="IPR002131">
    <property type="entry name" value="Gphrmn_rcpt_fam"/>
</dbReference>
<evidence type="ECO:0000256" key="13">
    <source>
        <dbReference type="ARBA" id="ARBA00023224"/>
    </source>
</evidence>
<comment type="subcellular location">
    <subcellularLocation>
        <location evidence="1">Cell membrane</location>
        <topology evidence="1">Multi-pass membrane protein</topology>
    </subcellularLocation>
</comment>
<evidence type="ECO:0000256" key="8">
    <source>
        <dbReference type="ARBA" id="ARBA00022989"/>
    </source>
</evidence>
<keyword evidence="3" id="KW-1003">Cell membrane</keyword>
<evidence type="ECO:0000256" key="9">
    <source>
        <dbReference type="ARBA" id="ARBA00023040"/>
    </source>
</evidence>
<feature type="region of interest" description="Disordered" evidence="14">
    <location>
        <begin position="1130"/>
        <end position="1236"/>
    </location>
</feature>
<feature type="compositionally biased region" description="Low complexity" evidence="14">
    <location>
        <begin position="1141"/>
        <end position="1185"/>
    </location>
</feature>
<dbReference type="PROSITE" id="PS50262">
    <property type="entry name" value="G_PROTEIN_RECEP_F1_2"/>
    <property type="match status" value="1"/>
</dbReference>
<organism evidence="17 18">
    <name type="scientific">Daphnia galeata</name>
    <dbReference type="NCBI Taxonomy" id="27404"/>
    <lineage>
        <taxon>Eukaryota</taxon>
        <taxon>Metazoa</taxon>
        <taxon>Ecdysozoa</taxon>
        <taxon>Arthropoda</taxon>
        <taxon>Crustacea</taxon>
        <taxon>Branchiopoda</taxon>
        <taxon>Diplostraca</taxon>
        <taxon>Cladocera</taxon>
        <taxon>Anomopoda</taxon>
        <taxon>Daphniidae</taxon>
        <taxon>Daphnia</taxon>
    </lineage>
</organism>
<gene>
    <name evidence="17" type="ORF">DGAL_LOCUS11786</name>
</gene>
<evidence type="ECO:0000256" key="6">
    <source>
        <dbReference type="ARBA" id="ARBA00022729"/>
    </source>
</evidence>
<evidence type="ECO:0000313" key="17">
    <source>
        <dbReference type="EMBL" id="CAH0108408.1"/>
    </source>
</evidence>
<dbReference type="GO" id="GO:0007189">
    <property type="term" value="P:adenylate cyclase-activating G protein-coupled receptor signaling pathway"/>
    <property type="evidence" value="ECO:0007669"/>
    <property type="project" value="TreeGrafter"/>
</dbReference>
<evidence type="ECO:0000259" key="16">
    <source>
        <dbReference type="PROSITE" id="PS50262"/>
    </source>
</evidence>
<dbReference type="InterPro" id="IPR000276">
    <property type="entry name" value="GPCR_Rhodpsn"/>
</dbReference>
<dbReference type="SUPFAM" id="SSF81321">
    <property type="entry name" value="Family A G protein-coupled receptor-like"/>
    <property type="match status" value="1"/>
</dbReference>
<dbReference type="PRINTS" id="PR00373">
    <property type="entry name" value="GLYCHORMONER"/>
</dbReference>
<dbReference type="InterPro" id="IPR003591">
    <property type="entry name" value="Leu-rich_rpt_typical-subtyp"/>
</dbReference>
<dbReference type="Proteomes" id="UP000789390">
    <property type="component" value="Unassembled WGS sequence"/>
</dbReference>
<keyword evidence="4" id="KW-0433">Leucine-rich repeat</keyword>
<dbReference type="GO" id="GO:0016500">
    <property type="term" value="F:protein-hormone receptor activity"/>
    <property type="evidence" value="ECO:0007669"/>
    <property type="project" value="InterPro"/>
</dbReference>
<dbReference type="SUPFAM" id="SSF52058">
    <property type="entry name" value="L domain-like"/>
    <property type="match status" value="2"/>
</dbReference>
<evidence type="ECO:0000256" key="15">
    <source>
        <dbReference type="SAM" id="Phobius"/>
    </source>
</evidence>
<feature type="compositionally biased region" description="Acidic residues" evidence="14">
    <location>
        <begin position="1620"/>
        <end position="1636"/>
    </location>
</feature>
<evidence type="ECO:0000256" key="7">
    <source>
        <dbReference type="ARBA" id="ARBA00022737"/>
    </source>
</evidence>
<dbReference type="Pfam" id="PF00560">
    <property type="entry name" value="LRR_1"/>
    <property type="match status" value="1"/>
</dbReference>
<feature type="transmembrane region" description="Helical" evidence="15">
    <location>
        <begin position="698"/>
        <end position="719"/>
    </location>
</feature>
<feature type="transmembrane region" description="Helical" evidence="15">
    <location>
        <begin position="731"/>
        <end position="754"/>
    </location>
</feature>
<keyword evidence="9" id="KW-0297">G-protein coupled receptor</keyword>
<keyword evidence="6" id="KW-0732">Signal</keyword>
<feature type="compositionally biased region" description="Basic and acidic residues" evidence="14">
    <location>
        <begin position="1216"/>
        <end position="1228"/>
    </location>
</feature>
<evidence type="ECO:0000256" key="4">
    <source>
        <dbReference type="ARBA" id="ARBA00022614"/>
    </source>
</evidence>
<dbReference type="EMBL" id="CAKKLH010000283">
    <property type="protein sequence ID" value="CAH0108408.1"/>
    <property type="molecule type" value="Genomic_DNA"/>
</dbReference>
<feature type="compositionally biased region" description="Low complexity" evidence="14">
    <location>
        <begin position="1280"/>
        <end position="1290"/>
    </location>
</feature>
<feature type="compositionally biased region" description="Low complexity" evidence="14">
    <location>
        <begin position="1100"/>
        <end position="1111"/>
    </location>
</feature>
<name>A0A8J2RU32_9CRUS</name>
<sequence length="1636" mass="181430">MINYYVSHHSKMTSSKRRISLTCSSLCLCVCTFIILLVVPSTAVAGDEITNSEIITTTTSTTTTIQSTLLSSENVTDRHMRPVVQCPVDCVCKNSETVDCRGAGIRNVTHFLLSNQHVIKLDLSHTDVTKIGPMAFQPMTYLEDLNLTGNNLNDIDIDAFHHPRLKTLSLQKTNIKSVPTSLFSHLPSLQSIRLDSNDISQLDPLVFTGLTSLRQLRLDVNRLSSVPHEALSHVTTLEVLNLSYNKIKAIPSAAFRNLTFLTVLVLDHNDIDYIDDDAFIGLFSLKVLELRHNAINRIEPTYFRQVPLLAELYMNNNNVTLVKAGVFQQISRVMVLELRGNPIVNVQLEAFAFLPRLKKLILSEVKELRHFPLLNGTGALELIRIDRAKIKLIPSYTCQHSPHLRSLDLKSNLIEVLPEFSHCRSLRLVDLSHNRIANLPNYAFQHQIHLHDLLLSNNRIKTVPQHAFDGLRKLKTLDLSENNIESIHSDTFLPLNEIQDVNLGHNGFPVFPSVGLENALHIKVHNNPNLREFPLPSSFPRVKTLALSYAYHCCPFQQSSSSYSIINGVGEQDSSLRDSIIFPSSEHGIDLTAWARGETVWTDSNPMWTNMSQQFSSSVNHLNLSETDIEKLLNSVTNVKSGLLFMTAKKNYDKKNLVTCIPEPTYAPFPPLTTTTMNITGPFMPCQDLFDWWSLRCGVWIVFLMALLGNGAVVFVLIFARSKIDVPRFLVCNLGMADFFMGIYLGFLAVVDASTLGEFRMYAIPWQLSAGCQVAGFFGVLSSELSVFTLAVITMERNYAITHAMHLNKRLSLRHASYIMAAGWLFALIMAFLPLVGVSDYRKFAVCLPFEVGNSVSKGYVVFLMVINGVAFLILMGCYLKMYCAIRGSQAWNSNDSRIAKRMALLVFTDFLCWAPIAFFSLTAASGLQFVSLEEAKIFTVFILPLNSCCNPFLYAILTKQFKKDCVLICKAIEESRVTRGIGRCRHSSNFSNRQTPGNTNSLGDRNSGSKDGSSCQCQGRGLLKEDKLSNSSMPHRHHRHNRTTRLGWFRSPLRAFLRRIRAAEREMGESSSSANEYAYQIAEIQQKQLHRNKHRRAESVSSDTYSTSRSDSVKAVGCGLPLRMVGRRRNSWTVTRKPSSDSNLSSSRNDSSTSAMTASTSAGTTTWRNSRSSVSSDGGSSNKGSLRDREKLPSGLAKTGAKALPPMNYVPPIEGQRRSSSIRDKSGRNLPTSPLAAGILRQQSVATPTGNFVHRTVIPHVTSSVAGACMMDPSTSYHSDGVSSDSIGDGTRHSNPLAVGGAKFKPRLTRQIAVQDDVSGNLQCPPSVYNKCVSFNTANVLVLPNKDDQRNYCPLHSPRSLQGVWESSIEEDYEEMNYEVAAAAAEEPKGKKSNIDKDKIFSVVASIYTNRDKNRLGLSGFIPRKLSTISSRSCSINPDNEAGTDEYEIVNESQQSIHSQVNGREAAASALMNQPQSVSSVNSSQEPANIKAFKTSNELLNVYGAKRRHNVKKETELSKSDNDLYHKSQQPKSSRKSIGSIVRLIVTPETGSSSGNSGTNLSRAGDNHPSSIEVVETRFGAADMVLLHPSPDFSDVIQSSPESQELEGSVINKGNQKELEDDDDSHEEELDPLMQ</sequence>
<dbReference type="SMART" id="SM00369">
    <property type="entry name" value="LRR_TYP"/>
    <property type="match status" value="12"/>
</dbReference>
<keyword evidence="11" id="KW-0675">Receptor</keyword>
<evidence type="ECO:0000256" key="10">
    <source>
        <dbReference type="ARBA" id="ARBA00023136"/>
    </source>
</evidence>
<keyword evidence="13" id="KW-0807">Transducer</keyword>
<dbReference type="InterPro" id="IPR032675">
    <property type="entry name" value="LRR_dom_sf"/>
</dbReference>
<dbReference type="GO" id="GO:0005886">
    <property type="term" value="C:plasma membrane"/>
    <property type="evidence" value="ECO:0007669"/>
    <property type="project" value="UniProtKB-SubCell"/>
</dbReference>
<protein>
    <recommendedName>
        <fullName evidence="16">G-protein coupled receptors family 1 profile domain-containing protein</fullName>
    </recommendedName>
</protein>
<feature type="region of interest" description="Disordered" evidence="14">
    <location>
        <begin position="1592"/>
        <end position="1636"/>
    </location>
</feature>
<feature type="transmembrane region" description="Helical" evidence="15">
    <location>
        <begin position="816"/>
        <end position="839"/>
    </location>
</feature>
<dbReference type="PANTHER" id="PTHR24372:SF82">
    <property type="entry name" value="RICKETS"/>
    <property type="match status" value="1"/>
</dbReference>
<evidence type="ECO:0000256" key="3">
    <source>
        <dbReference type="ARBA" id="ARBA00022475"/>
    </source>
</evidence>
<accession>A0A8J2RU32</accession>
<evidence type="ECO:0000256" key="2">
    <source>
        <dbReference type="ARBA" id="ARBA00010663"/>
    </source>
</evidence>
<keyword evidence="12" id="KW-0325">Glycoprotein</keyword>
<feature type="domain" description="G-protein coupled receptors family 1 profile" evidence="16">
    <location>
        <begin position="709"/>
        <end position="955"/>
    </location>
</feature>
<keyword evidence="7" id="KW-0677">Repeat</keyword>
<evidence type="ECO:0000256" key="12">
    <source>
        <dbReference type="ARBA" id="ARBA00023180"/>
    </source>
</evidence>
<feature type="compositionally biased region" description="Basic and acidic residues" evidence="14">
    <location>
        <begin position="1513"/>
        <end position="1527"/>
    </location>
</feature>
<evidence type="ECO:0000256" key="14">
    <source>
        <dbReference type="SAM" id="MobiDB-lite"/>
    </source>
</evidence>
<dbReference type="FunFam" id="1.20.1070.10:FF:000156">
    <property type="entry name" value="Lutropin-choriogonadotropic hormone receptor"/>
    <property type="match status" value="1"/>
</dbReference>
<feature type="region of interest" description="Disordered" evidence="14">
    <location>
        <begin position="1089"/>
        <end position="1114"/>
    </location>
</feature>
<dbReference type="Pfam" id="PF00001">
    <property type="entry name" value="7tm_1"/>
    <property type="match status" value="1"/>
</dbReference>
<dbReference type="Gene3D" id="1.20.1070.10">
    <property type="entry name" value="Rhodopsin 7-helix transmembrane proteins"/>
    <property type="match status" value="1"/>
</dbReference>
<feature type="transmembrane region" description="Helical" evidence="15">
    <location>
        <begin position="774"/>
        <end position="795"/>
    </location>
</feature>
<dbReference type="Gene3D" id="3.80.10.10">
    <property type="entry name" value="Ribonuclease Inhibitor"/>
    <property type="match status" value="2"/>
</dbReference>
<dbReference type="CDD" id="cd15136">
    <property type="entry name" value="7tmA_Glyco_hormone_R"/>
    <property type="match status" value="1"/>
</dbReference>
<dbReference type="InterPro" id="IPR017452">
    <property type="entry name" value="GPCR_Rhodpsn_7TM"/>
</dbReference>
<dbReference type="PRINTS" id="PR00237">
    <property type="entry name" value="GPCRRHODOPSN"/>
</dbReference>
<evidence type="ECO:0000256" key="1">
    <source>
        <dbReference type="ARBA" id="ARBA00004651"/>
    </source>
</evidence>
<dbReference type="InterPro" id="IPR001611">
    <property type="entry name" value="Leu-rich_rpt"/>
</dbReference>
<dbReference type="OrthoDB" id="1883493at2759"/>
<reference evidence="17" key="1">
    <citation type="submission" date="2021-11" db="EMBL/GenBank/DDBJ databases">
        <authorList>
            <person name="Schell T."/>
        </authorList>
    </citation>
    <scope>NUCLEOTIDE SEQUENCE</scope>
    <source>
        <strain evidence="17">M5</strain>
    </source>
</reference>
<dbReference type="PANTHER" id="PTHR24372">
    <property type="entry name" value="GLYCOPROTEIN HORMONE RECEPTOR"/>
    <property type="match status" value="1"/>
</dbReference>
<evidence type="ECO:0000256" key="5">
    <source>
        <dbReference type="ARBA" id="ARBA00022692"/>
    </source>
</evidence>
<keyword evidence="8 15" id="KW-1133">Transmembrane helix</keyword>
<comment type="caution">
    <text evidence="17">The sequence shown here is derived from an EMBL/GenBank/DDBJ whole genome shotgun (WGS) entry which is preliminary data.</text>
</comment>
<evidence type="ECO:0000256" key="11">
    <source>
        <dbReference type="ARBA" id="ARBA00023170"/>
    </source>
</evidence>
<dbReference type="GO" id="GO:0008528">
    <property type="term" value="F:G protein-coupled peptide receptor activity"/>
    <property type="evidence" value="ECO:0007669"/>
    <property type="project" value="TreeGrafter"/>
</dbReference>
<comment type="similarity">
    <text evidence="2">Belongs to the G-protein coupled receptor 1 family.</text>
</comment>
<dbReference type="GO" id="GO:0009755">
    <property type="term" value="P:hormone-mediated signaling pathway"/>
    <property type="evidence" value="ECO:0007669"/>
    <property type="project" value="TreeGrafter"/>
</dbReference>
<dbReference type="PROSITE" id="PS51450">
    <property type="entry name" value="LRR"/>
    <property type="match status" value="4"/>
</dbReference>
<feature type="region of interest" description="Disordered" evidence="14">
    <location>
        <begin position="1506"/>
        <end position="1569"/>
    </location>
</feature>
<feature type="transmembrane region" description="Helical" evidence="15">
    <location>
        <begin position="859"/>
        <end position="882"/>
    </location>
</feature>
<evidence type="ECO:0000313" key="18">
    <source>
        <dbReference type="Proteomes" id="UP000789390"/>
    </source>
</evidence>
<feature type="transmembrane region" description="Helical" evidence="15">
    <location>
        <begin position="903"/>
        <end position="926"/>
    </location>
</feature>